<evidence type="ECO:0000256" key="7">
    <source>
        <dbReference type="RuleBase" id="RU003557"/>
    </source>
</evidence>
<dbReference type="InterPro" id="IPR020616">
    <property type="entry name" value="Thiolase_N"/>
</dbReference>
<protein>
    <submittedName>
        <fullName evidence="10">Acetyl-CoA C-acetyltransferase</fullName>
    </submittedName>
</protein>
<dbReference type="NCBIfam" id="NF006552">
    <property type="entry name" value="PRK09051.1"/>
    <property type="match status" value="1"/>
</dbReference>
<dbReference type="SUPFAM" id="SSF53901">
    <property type="entry name" value="Thiolase-like"/>
    <property type="match status" value="2"/>
</dbReference>
<evidence type="ECO:0000256" key="1">
    <source>
        <dbReference type="ARBA" id="ARBA00010982"/>
    </source>
</evidence>
<gene>
    <name evidence="10" type="ORF">MBESOW_P2847</name>
</gene>
<dbReference type="FunFam" id="3.40.47.10:FF:000010">
    <property type="entry name" value="Acetyl-CoA acetyltransferase (Thiolase)"/>
    <property type="match status" value="1"/>
</dbReference>
<dbReference type="InterPro" id="IPR020615">
    <property type="entry name" value="Thiolase_acyl_enz_int_AS"/>
</dbReference>
<evidence type="ECO:0000256" key="2">
    <source>
        <dbReference type="ARBA" id="ARBA00022679"/>
    </source>
</evidence>
<evidence type="ECO:0000259" key="9">
    <source>
        <dbReference type="Pfam" id="PF02803"/>
    </source>
</evidence>
<dbReference type="InterPro" id="IPR016039">
    <property type="entry name" value="Thiolase-like"/>
</dbReference>
<feature type="active site" description="Proton acceptor" evidence="6">
    <location>
        <position position="349"/>
    </location>
</feature>
<dbReference type="Gene3D" id="3.40.47.10">
    <property type="match status" value="1"/>
</dbReference>
<dbReference type="InterPro" id="IPR002155">
    <property type="entry name" value="Thiolase"/>
</dbReference>
<organism evidence="10 11">
    <name type="scientific">Sphingobium xenophagum</name>
    <dbReference type="NCBI Taxonomy" id="121428"/>
    <lineage>
        <taxon>Bacteria</taxon>
        <taxon>Pseudomonadati</taxon>
        <taxon>Pseudomonadota</taxon>
        <taxon>Alphaproteobacteria</taxon>
        <taxon>Sphingomonadales</taxon>
        <taxon>Sphingomonadaceae</taxon>
        <taxon>Sphingobium</taxon>
    </lineage>
</organism>
<keyword evidence="3" id="KW-0583">PHB biosynthesis</keyword>
<feature type="active site" description="Proton acceptor" evidence="6">
    <location>
        <position position="379"/>
    </location>
</feature>
<dbReference type="RefSeq" id="WP_037491786.1">
    <property type="nucleotide sequence ID" value="NZ_BBQY01000019.1"/>
</dbReference>
<proteinExistence type="inferred from homology"/>
<dbReference type="EMBL" id="BBQY01000019">
    <property type="protein sequence ID" value="GBH31590.1"/>
    <property type="molecule type" value="Genomic_DNA"/>
</dbReference>
<dbReference type="GO" id="GO:0003988">
    <property type="term" value="F:acetyl-CoA C-acyltransferase activity"/>
    <property type="evidence" value="ECO:0007669"/>
    <property type="project" value="UniProtKB-ARBA"/>
</dbReference>
<keyword evidence="2 7" id="KW-0808">Transferase</keyword>
<dbReference type="NCBIfam" id="TIGR01930">
    <property type="entry name" value="AcCoA-C-Actrans"/>
    <property type="match status" value="1"/>
</dbReference>
<dbReference type="AlphaFoldDB" id="A0A401J4T9"/>
<comment type="similarity">
    <text evidence="1 7">Belongs to the thiolase-like superfamily. Thiolase family.</text>
</comment>
<feature type="active site" description="Acyl-thioester intermediate" evidence="6">
    <location>
        <position position="89"/>
    </location>
</feature>
<dbReference type="PANTHER" id="PTHR18919:SF107">
    <property type="entry name" value="ACETYL-COA ACETYLTRANSFERASE, CYTOSOLIC"/>
    <property type="match status" value="1"/>
</dbReference>
<evidence type="ECO:0000313" key="10">
    <source>
        <dbReference type="EMBL" id="GBH31590.1"/>
    </source>
</evidence>
<sequence length="403" mass="42126">MKDVVILSGARTAIGDFGGSLKDVAPWELGRIVIAEAIRRAGIEPTDIGHVVMGQVIQSEPRDAYVSRISAIAAGIPDKTPALTLNRLCGSSVQAIVSVAQMIMLGECDMAVAGGVESMSQSPYVVKAMRWGKRMGDEAMIDAMEAILNDPFGAGHMGVTAENVADRHGITREQQDALAAESHRRAALAQQEDRFGEQIVPVEVKRRGGYFLFKVDEHVRADTSPSGLADLKPLFRKESGTVTAGNASGINDGGAALVLASAEAAKARGLTPRARIVSWGHAGVAPEVMGLGPVEAVPIALKRAGLSLDDIDVIEANEAFAAQACAVAKLLDFPPEKVNPNGSGIGLGHPVGATGAIITIKALHELERIGGRYGLVTMCIGGGQGIALVIERLSRDDAAHAHH</sequence>
<dbReference type="InterPro" id="IPR020610">
    <property type="entry name" value="Thiolase_AS"/>
</dbReference>
<dbReference type="Proteomes" id="UP000290975">
    <property type="component" value="Unassembled WGS sequence"/>
</dbReference>
<feature type="domain" description="Thiolase C-terminal" evidence="9">
    <location>
        <begin position="271"/>
        <end position="392"/>
    </location>
</feature>
<evidence type="ECO:0000256" key="3">
    <source>
        <dbReference type="ARBA" id="ARBA00022752"/>
    </source>
</evidence>
<dbReference type="GO" id="GO:0044281">
    <property type="term" value="P:small molecule metabolic process"/>
    <property type="evidence" value="ECO:0007669"/>
    <property type="project" value="UniProtKB-ARBA"/>
</dbReference>
<comment type="caution">
    <text evidence="10">The sequence shown here is derived from an EMBL/GenBank/DDBJ whole genome shotgun (WGS) entry which is preliminary data.</text>
</comment>
<dbReference type="InterPro" id="IPR020617">
    <property type="entry name" value="Thiolase_C"/>
</dbReference>
<evidence type="ECO:0000256" key="4">
    <source>
        <dbReference type="ARBA" id="ARBA00023315"/>
    </source>
</evidence>
<dbReference type="PIRSF" id="PIRSF000429">
    <property type="entry name" value="Ac-CoA_Ac_transf"/>
    <property type="match status" value="1"/>
</dbReference>
<keyword evidence="4 7" id="KW-0012">Acyltransferase</keyword>
<name>A0A401J4T9_SPHXE</name>
<dbReference type="PANTHER" id="PTHR18919">
    <property type="entry name" value="ACETYL-COA C-ACYLTRANSFERASE"/>
    <property type="match status" value="1"/>
</dbReference>
<dbReference type="CDD" id="cd00751">
    <property type="entry name" value="thiolase"/>
    <property type="match status" value="1"/>
</dbReference>
<accession>A0A401J4T9</accession>
<evidence type="ECO:0000259" key="8">
    <source>
        <dbReference type="Pfam" id="PF00108"/>
    </source>
</evidence>
<keyword evidence="11" id="KW-1185">Reference proteome</keyword>
<evidence type="ECO:0000256" key="6">
    <source>
        <dbReference type="PIRSR" id="PIRSR000429-1"/>
    </source>
</evidence>
<comment type="pathway">
    <text evidence="5">Metabolic intermediate biosynthesis; (R)-mevalonate biosynthesis; (R)-mevalonate from acetyl-CoA: step 1/3.</text>
</comment>
<evidence type="ECO:0000313" key="11">
    <source>
        <dbReference type="Proteomes" id="UP000290975"/>
    </source>
</evidence>
<dbReference type="Pfam" id="PF00108">
    <property type="entry name" value="Thiolase_N"/>
    <property type="match status" value="1"/>
</dbReference>
<dbReference type="PROSITE" id="PS00098">
    <property type="entry name" value="THIOLASE_1"/>
    <property type="match status" value="1"/>
</dbReference>
<dbReference type="Pfam" id="PF02803">
    <property type="entry name" value="Thiolase_C"/>
    <property type="match status" value="1"/>
</dbReference>
<dbReference type="PROSITE" id="PS00099">
    <property type="entry name" value="THIOLASE_3"/>
    <property type="match status" value="1"/>
</dbReference>
<evidence type="ECO:0000256" key="5">
    <source>
        <dbReference type="ARBA" id="ARBA00037924"/>
    </source>
</evidence>
<dbReference type="GO" id="GO:0042619">
    <property type="term" value="P:poly-hydroxybutyrate biosynthetic process"/>
    <property type="evidence" value="ECO:0007669"/>
    <property type="project" value="UniProtKB-KW"/>
</dbReference>
<reference evidence="10 11" key="1">
    <citation type="submission" date="2014-12" db="EMBL/GenBank/DDBJ databases">
        <title>Whole genome sequencing of Sphingobium xenophagum OW59.</title>
        <authorList>
            <person name="Ohta Y."/>
            <person name="Nishi S."/>
            <person name="Hatada Y."/>
        </authorList>
    </citation>
    <scope>NUCLEOTIDE SEQUENCE [LARGE SCALE GENOMIC DNA]</scope>
    <source>
        <strain evidence="10 11">OW59</strain>
    </source>
</reference>
<feature type="domain" description="Thiolase N-terminal" evidence="8">
    <location>
        <begin position="4"/>
        <end position="262"/>
    </location>
</feature>